<dbReference type="RefSeq" id="WP_141763727.1">
    <property type="nucleotide sequence ID" value="NZ_BMUB01000017.1"/>
</dbReference>
<name>A0A8H9LQE3_KITAU</name>
<dbReference type="EMBL" id="BMUB01000017">
    <property type="protein sequence ID" value="GGU95411.1"/>
    <property type="molecule type" value="Genomic_DNA"/>
</dbReference>
<sequence>MRAIMIETVARGNRISPSSSPVVGMAIFLTQYLQLVRGMIPLTAALWSVLPSVAVGGVAPPASRWVGGSAGRW</sequence>
<comment type="caution">
    <text evidence="1">The sequence shown here is derived from an EMBL/GenBank/DDBJ whole genome shotgun (WGS) entry which is preliminary data.</text>
</comment>
<evidence type="ECO:0000313" key="2">
    <source>
        <dbReference type="Proteomes" id="UP000610124"/>
    </source>
</evidence>
<reference evidence="1" key="2">
    <citation type="submission" date="2020-09" db="EMBL/GenBank/DDBJ databases">
        <authorList>
            <person name="Sun Q."/>
            <person name="Ohkuma M."/>
        </authorList>
    </citation>
    <scope>NUCLEOTIDE SEQUENCE</scope>
    <source>
        <strain evidence="1">JCM 4434</strain>
    </source>
</reference>
<dbReference type="OrthoDB" id="9781469at2"/>
<evidence type="ECO:0000313" key="1">
    <source>
        <dbReference type="EMBL" id="GGU95411.1"/>
    </source>
</evidence>
<dbReference type="GeneID" id="97488617"/>
<proteinExistence type="predicted"/>
<accession>A0A8H9LQE3</accession>
<organism evidence="1 2">
    <name type="scientific">Kitasatospora aureofaciens</name>
    <name type="common">Streptomyces aureofaciens</name>
    <dbReference type="NCBI Taxonomy" id="1894"/>
    <lineage>
        <taxon>Bacteria</taxon>
        <taxon>Bacillati</taxon>
        <taxon>Actinomycetota</taxon>
        <taxon>Actinomycetes</taxon>
        <taxon>Kitasatosporales</taxon>
        <taxon>Streptomycetaceae</taxon>
        <taxon>Kitasatospora</taxon>
    </lineage>
</organism>
<reference evidence="1" key="1">
    <citation type="journal article" date="2014" name="Int. J. Syst. Evol. Microbiol.">
        <title>Complete genome sequence of Corynebacterium casei LMG S-19264T (=DSM 44701T), isolated from a smear-ripened cheese.</title>
        <authorList>
            <consortium name="US DOE Joint Genome Institute (JGI-PGF)"/>
            <person name="Walter F."/>
            <person name="Albersmeier A."/>
            <person name="Kalinowski J."/>
            <person name="Ruckert C."/>
        </authorList>
    </citation>
    <scope>NUCLEOTIDE SEQUENCE</scope>
    <source>
        <strain evidence="1">JCM 4434</strain>
    </source>
</reference>
<protein>
    <submittedName>
        <fullName evidence="1">Uncharacterized protein</fullName>
    </submittedName>
</protein>
<gene>
    <name evidence="1" type="ORF">GCM10010502_56550</name>
</gene>
<dbReference type="AlphaFoldDB" id="A0A8H9LQE3"/>
<dbReference type="Proteomes" id="UP000610124">
    <property type="component" value="Unassembled WGS sequence"/>
</dbReference>